<dbReference type="Proteomes" id="UP001472677">
    <property type="component" value="Unassembled WGS sequence"/>
</dbReference>
<proteinExistence type="predicted"/>
<organism evidence="2 3">
    <name type="scientific">Hibiscus sabdariffa</name>
    <name type="common">roselle</name>
    <dbReference type="NCBI Taxonomy" id="183260"/>
    <lineage>
        <taxon>Eukaryota</taxon>
        <taxon>Viridiplantae</taxon>
        <taxon>Streptophyta</taxon>
        <taxon>Embryophyta</taxon>
        <taxon>Tracheophyta</taxon>
        <taxon>Spermatophyta</taxon>
        <taxon>Magnoliopsida</taxon>
        <taxon>eudicotyledons</taxon>
        <taxon>Gunneridae</taxon>
        <taxon>Pentapetalae</taxon>
        <taxon>rosids</taxon>
        <taxon>malvids</taxon>
        <taxon>Malvales</taxon>
        <taxon>Malvaceae</taxon>
        <taxon>Malvoideae</taxon>
        <taxon>Hibiscus</taxon>
    </lineage>
</organism>
<comment type="caution">
    <text evidence="2">The sequence shown here is derived from an EMBL/GenBank/DDBJ whole genome shotgun (WGS) entry which is preliminary data.</text>
</comment>
<name>A0ABR2GHT8_9ROSI</name>
<feature type="compositionally biased region" description="Basic and acidic residues" evidence="1">
    <location>
        <begin position="60"/>
        <end position="70"/>
    </location>
</feature>
<evidence type="ECO:0000313" key="2">
    <source>
        <dbReference type="EMBL" id="KAK8602270.1"/>
    </source>
</evidence>
<evidence type="ECO:0000256" key="1">
    <source>
        <dbReference type="SAM" id="MobiDB-lite"/>
    </source>
</evidence>
<dbReference type="EMBL" id="JBBPBM010000001">
    <property type="protein sequence ID" value="KAK8602270.1"/>
    <property type="molecule type" value="Genomic_DNA"/>
</dbReference>
<sequence>MVVDVDYVNLADVLDNSLLNEHRIVSRLIVNSQVKHDFIGMAEIDTNNIVQRIKTSPVIDRNKANEESNLKEFPPFQASN</sequence>
<accession>A0ABR2GHT8</accession>
<keyword evidence="3" id="KW-1185">Reference proteome</keyword>
<reference evidence="2 3" key="1">
    <citation type="journal article" date="2024" name="G3 (Bethesda)">
        <title>Genome assembly of Hibiscus sabdariffa L. provides insights into metabolisms of medicinal natural products.</title>
        <authorList>
            <person name="Kim T."/>
        </authorList>
    </citation>
    <scope>NUCLEOTIDE SEQUENCE [LARGE SCALE GENOMIC DNA]</scope>
    <source>
        <strain evidence="2">TK-2024</strain>
        <tissue evidence="2">Old leaves</tissue>
    </source>
</reference>
<feature type="region of interest" description="Disordered" evidence="1">
    <location>
        <begin position="60"/>
        <end position="80"/>
    </location>
</feature>
<evidence type="ECO:0000313" key="3">
    <source>
        <dbReference type="Proteomes" id="UP001472677"/>
    </source>
</evidence>
<protein>
    <submittedName>
        <fullName evidence="2">Uncharacterized protein</fullName>
    </submittedName>
</protein>
<gene>
    <name evidence="2" type="ORF">V6N12_052084</name>
</gene>